<dbReference type="GO" id="GO:0003676">
    <property type="term" value="F:nucleic acid binding"/>
    <property type="evidence" value="ECO:0007669"/>
    <property type="project" value="InterPro"/>
</dbReference>
<keyword evidence="2" id="KW-0540">Nuclease</keyword>
<name>A0A0D2A645_9EURO</name>
<dbReference type="Proteomes" id="UP000053328">
    <property type="component" value="Unassembled WGS sequence"/>
</dbReference>
<keyword evidence="1" id="KW-0698">rRNA processing</keyword>
<evidence type="ECO:0000256" key="3">
    <source>
        <dbReference type="ARBA" id="ARBA00022801"/>
    </source>
</evidence>
<dbReference type="InterPro" id="IPR036397">
    <property type="entry name" value="RNaseH_sf"/>
</dbReference>
<dbReference type="CDD" id="cd06137">
    <property type="entry name" value="DEDDh_RNase"/>
    <property type="match status" value="1"/>
</dbReference>
<sequence length="354" mass="40141">MAQSASGDIVWSAIQETPATVEALRSLCHSRDQLKEQGYTLEPLSADQIEAKTRCVNCRGEIVSLWKGDLLTVEQDESNIITTNLHWLRNLLRRSHRRTGARKETKLTFTCCGKHVSQPGCVHSRDHTLPPSNEPFNRQYWQHYPTPRLDQAMTPRSRNRRGQLVMQPYSIHRLNPFTAIALDCEMGVSFFGESELIRVTAVDFFSGNILVDNLVQPEVPMLHYNTRYSGVTRGDIQEAIRRGTCIFGKDRAREMLWRYVGPDTIVIVHGGRGDLSELRWLHGHIVDSFILESMTGAEVKGGKSLKNLCKVKLGIDVQRKGRLGHDSLEDAMACRELVIDWIEKIGHNWCAPAE</sequence>
<dbReference type="EMBL" id="KN847492">
    <property type="protein sequence ID" value="KIW20262.1"/>
    <property type="molecule type" value="Genomic_DNA"/>
</dbReference>
<evidence type="ECO:0000313" key="8">
    <source>
        <dbReference type="Proteomes" id="UP000053328"/>
    </source>
</evidence>
<dbReference type="STRING" id="91928.A0A0D2A645"/>
<dbReference type="VEuPathDB" id="FungiDB:PV08_00837"/>
<dbReference type="GO" id="GO:0000027">
    <property type="term" value="P:ribosomal large subunit assembly"/>
    <property type="evidence" value="ECO:0007669"/>
    <property type="project" value="TreeGrafter"/>
</dbReference>
<keyword evidence="4" id="KW-0269">Exonuclease</keyword>
<keyword evidence="3" id="KW-0378">Hydrolase</keyword>
<dbReference type="InterPro" id="IPR012337">
    <property type="entry name" value="RNaseH-like_sf"/>
</dbReference>
<dbReference type="GO" id="GO:0006364">
    <property type="term" value="P:rRNA processing"/>
    <property type="evidence" value="ECO:0007669"/>
    <property type="project" value="UniProtKB-KW"/>
</dbReference>
<dbReference type="GO" id="GO:0005634">
    <property type="term" value="C:nucleus"/>
    <property type="evidence" value="ECO:0007669"/>
    <property type="project" value="TreeGrafter"/>
</dbReference>
<feature type="domain" description="Exonuclease" evidence="6">
    <location>
        <begin position="178"/>
        <end position="347"/>
    </location>
</feature>
<organism evidence="7 8">
    <name type="scientific">Exophiala spinifera</name>
    <dbReference type="NCBI Taxonomy" id="91928"/>
    <lineage>
        <taxon>Eukaryota</taxon>
        <taxon>Fungi</taxon>
        <taxon>Dikarya</taxon>
        <taxon>Ascomycota</taxon>
        <taxon>Pezizomycotina</taxon>
        <taxon>Eurotiomycetes</taxon>
        <taxon>Chaetothyriomycetidae</taxon>
        <taxon>Chaetothyriales</taxon>
        <taxon>Herpotrichiellaceae</taxon>
        <taxon>Exophiala</taxon>
    </lineage>
</organism>
<gene>
    <name evidence="7" type="ORF">PV08_00837</name>
</gene>
<dbReference type="RefSeq" id="XP_016240478.1">
    <property type="nucleotide sequence ID" value="XM_016375202.1"/>
</dbReference>
<dbReference type="PANTHER" id="PTHR12801">
    <property type="entry name" value="RNA EXONUCLEASE REXO1 / RECO3 FAMILY MEMBER-RELATED"/>
    <property type="match status" value="1"/>
</dbReference>
<evidence type="ECO:0000256" key="2">
    <source>
        <dbReference type="ARBA" id="ARBA00022722"/>
    </source>
</evidence>
<evidence type="ECO:0000256" key="5">
    <source>
        <dbReference type="ARBA" id="ARBA00025599"/>
    </source>
</evidence>
<keyword evidence="8" id="KW-1185">Reference proteome</keyword>
<reference evidence="7 8" key="1">
    <citation type="submission" date="2015-01" db="EMBL/GenBank/DDBJ databases">
        <title>The Genome Sequence of Exophiala spinifera CBS89968.</title>
        <authorList>
            <consortium name="The Broad Institute Genomics Platform"/>
            <person name="Cuomo C."/>
            <person name="de Hoog S."/>
            <person name="Gorbushina A."/>
            <person name="Stielow B."/>
            <person name="Teixiera M."/>
            <person name="Abouelleil A."/>
            <person name="Chapman S.B."/>
            <person name="Priest M."/>
            <person name="Young S.K."/>
            <person name="Wortman J."/>
            <person name="Nusbaum C."/>
            <person name="Birren B."/>
        </authorList>
    </citation>
    <scope>NUCLEOTIDE SEQUENCE [LARGE SCALE GENOMIC DNA]</scope>
    <source>
        <strain evidence="7 8">CBS 89968</strain>
    </source>
</reference>
<evidence type="ECO:0000313" key="7">
    <source>
        <dbReference type="EMBL" id="KIW20262.1"/>
    </source>
</evidence>
<dbReference type="SMART" id="SM00479">
    <property type="entry name" value="EXOIII"/>
    <property type="match status" value="1"/>
</dbReference>
<evidence type="ECO:0000256" key="4">
    <source>
        <dbReference type="ARBA" id="ARBA00022839"/>
    </source>
</evidence>
<protein>
    <recommendedName>
        <fullName evidence="6">Exonuclease domain-containing protein</fullName>
    </recommendedName>
</protein>
<dbReference type="InterPro" id="IPR013520">
    <property type="entry name" value="Ribonucl_H"/>
</dbReference>
<dbReference type="PANTHER" id="PTHR12801:SF45">
    <property type="entry name" value="RNA EXONUCLEASE 4"/>
    <property type="match status" value="1"/>
</dbReference>
<accession>A0A0D2A645</accession>
<dbReference type="Gene3D" id="3.30.420.10">
    <property type="entry name" value="Ribonuclease H-like superfamily/Ribonuclease H"/>
    <property type="match status" value="1"/>
</dbReference>
<dbReference type="OrthoDB" id="16516at2759"/>
<dbReference type="HOGENOM" id="CLU_029938_1_0_1"/>
<evidence type="ECO:0000256" key="1">
    <source>
        <dbReference type="ARBA" id="ARBA00022552"/>
    </source>
</evidence>
<dbReference type="InterPro" id="IPR047021">
    <property type="entry name" value="REXO1/3/4-like"/>
</dbReference>
<comment type="function">
    <text evidence="5">Exoribonuclease involved in ribosome biosynthesis. Involved in the processing of ITS1, the internal transcribed spacer localized between the 18S and 5.8S rRNAs.</text>
</comment>
<dbReference type="GO" id="GO:0004527">
    <property type="term" value="F:exonuclease activity"/>
    <property type="evidence" value="ECO:0007669"/>
    <property type="project" value="UniProtKB-KW"/>
</dbReference>
<dbReference type="AlphaFoldDB" id="A0A0D2A645"/>
<evidence type="ECO:0000259" key="6">
    <source>
        <dbReference type="SMART" id="SM00479"/>
    </source>
</evidence>
<proteinExistence type="predicted"/>
<dbReference type="SUPFAM" id="SSF53098">
    <property type="entry name" value="Ribonuclease H-like"/>
    <property type="match status" value="1"/>
</dbReference>
<dbReference type="GeneID" id="27327920"/>